<dbReference type="EMBL" id="CAXAMM010044606">
    <property type="protein sequence ID" value="CAK9115310.1"/>
    <property type="molecule type" value="Genomic_DNA"/>
</dbReference>
<keyword evidence="3" id="KW-1185">Reference proteome</keyword>
<proteinExistence type="predicted"/>
<feature type="transmembrane region" description="Helical" evidence="1">
    <location>
        <begin position="40"/>
        <end position="59"/>
    </location>
</feature>
<evidence type="ECO:0000256" key="1">
    <source>
        <dbReference type="SAM" id="Phobius"/>
    </source>
</evidence>
<organism evidence="2 3">
    <name type="scientific">Durusdinium trenchii</name>
    <dbReference type="NCBI Taxonomy" id="1381693"/>
    <lineage>
        <taxon>Eukaryota</taxon>
        <taxon>Sar</taxon>
        <taxon>Alveolata</taxon>
        <taxon>Dinophyceae</taxon>
        <taxon>Suessiales</taxon>
        <taxon>Symbiodiniaceae</taxon>
        <taxon>Durusdinium</taxon>
    </lineage>
</organism>
<dbReference type="SUPFAM" id="SSF55068">
    <property type="entry name" value="Peptide methionine sulfoxide reductase"/>
    <property type="match status" value="1"/>
</dbReference>
<keyword evidence="1" id="KW-0812">Transmembrane</keyword>
<reference evidence="2 3" key="1">
    <citation type="submission" date="2024-02" db="EMBL/GenBank/DDBJ databases">
        <authorList>
            <person name="Chen Y."/>
            <person name="Shah S."/>
            <person name="Dougan E. K."/>
            <person name="Thang M."/>
            <person name="Chan C."/>
        </authorList>
    </citation>
    <scope>NUCLEOTIDE SEQUENCE [LARGE SCALE GENOMIC DNA]</scope>
</reference>
<keyword evidence="1" id="KW-1133">Transmembrane helix</keyword>
<accession>A0ABP0SSU6</accession>
<dbReference type="Proteomes" id="UP001642464">
    <property type="component" value="Unassembled WGS sequence"/>
</dbReference>
<evidence type="ECO:0000313" key="2">
    <source>
        <dbReference type="EMBL" id="CAK9115310.1"/>
    </source>
</evidence>
<dbReference type="InterPro" id="IPR036509">
    <property type="entry name" value="Met_Sox_Rdtase_MsrA_sf"/>
</dbReference>
<feature type="transmembrane region" description="Helical" evidence="1">
    <location>
        <begin position="6"/>
        <end position="28"/>
    </location>
</feature>
<keyword evidence="1" id="KW-0472">Membrane</keyword>
<protein>
    <recommendedName>
        <fullName evidence="4">Peptide-methionine (S)-S-oxide reductase</fullName>
    </recommendedName>
</protein>
<name>A0ABP0SSU6_9DINO</name>
<evidence type="ECO:0008006" key="4">
    <source>
        <dbReference type="Google" id="ProtNLM"/>
    </source>
</evidence>
<evidence type="ECO:0000313" key="3">
    <source>
        <dbReference type="Proteomes" id="UP001642464"/>
    </source>
</evidence>
<comment type="caution">
    <text evidence="2">The sequence shown here is derived from an EMBL/GenBank/DDBJ whole genome shotgun (WGS) entry which is preliminary data.</text>
</comment>
<dbReference type="Gene3D" id="3.30.1060.10">
    <property type="entry name" value="Peptide methionine sulphoxide reductase MsrA"/>
    <property type="match status" value="1"/>
</dbReference>
<sequence length="378" mass="40596">MALQAILLSAFATLGGLACGAAGSRALLRRGPKVSRLQRASGAFSALVLVIVGLIGLLWCFLSPPPFSIEVDGPPSYLRNDPTRSVYFGNGCFWHTQYDFVVLEQHPAGPFRRNDTEVTSLVGYAGGRFQSPSGAVCYHGWPGTDYSRLGHAEAVSIELDTATGELARKQVAALAKDYFEHGFQSLPDGRRQRLDPQDVGAEYRNVIGLPGGMDNQELWPLIEAGNAYGMPLRRGAIGDSEGSALCAPVQTPVPSGLALPNPEGEFVVYVYDSVQYPFFRGEASHQFHPNSVIQRPVPASYTGDLKATQAQLGRIAEDRGCTGLPVELSALIAFVCAAACSMGLMFLYSSLFSETKAFECIRPQRVASAHDVSHGSHA</sequence>
<feature type="transmembrane region" description="Helical" evidence="1">
    <location>
        <begin position="328"/>
        <end position="348"/>
    </location>
</feature>
<gene>
    <name evidence="2" type="ORF">SCF082_LOCUS53372</name>
</gene>